<dbReference type="RefSeq" id="WP_380671376.1">
    <property type="nucleotide sequence ID" value="NZ_JBHTCJ010000012.1"/>
</dbReference>
<evidence type="ECO:0000313" key="2">
    <source>
        <dbReference type="EMBL" id="MFC7343965.1"/>
    </source>
</evidence>
<dbReference type="Proteomes" id="UP001596504">
    <property type="component" value="Unassembled WGS sequence"/>
</dbReference>
<dbReference type="EC" id="6.5.1.1" evidence="2"/>
<accession>A0ABW2LRT6</accession>
<gene>
    <name evidence="2" type="primary">ligD</name>
    <name evidence="2" type="ORF">ACFQRI_21375</name>
</gene>
<dbReference type="PANTHER" id="PTHR42705:SF2">
    <property type="entry name" value="BIFUNCTIONAL NON-HOMOLOGOUS END JOINING PROTEIN LIGD"/>
    <property type="match status" value="1"/>
</dbReference>
<comment type="caution">
    <text evidence="2">The sequence shown here is derived from an EMBL/GenBank/DDBJ whole genome shotgun (WGS) entry which is preliminary data.</text>
</comment>
<dbReference type="Gene3D" id="3.90.920.10">
    <property type="entry name" value="DNA primase, PRIM domain"/>
    <property type="match status" value="1"/>
</dbReference>
<keyword evidence="2" id="KW-0436">Ligase</keyword>
<keyword evidence="3" id="KW-1185">Reference proteome</keyword>
<dbReference type="NCBIfam" id="TIGR02778">
    <property type="entry name" value="ligD_pol"/>
    <property type="match status" value="1"/>
</dbReference>
<proteinExistence type="predicted"/>
<evidence type="ECO:0000259" key="1">
    <source>
        <dbReference type="Pfam" id="PF21686"/>
    </source>
</evidence>
<protein>
    <submittedName>
        <fullName evidence="2">Non-homologous end-joining DNA ligase</fullName>
        <ecNumber evidence="2">6.5.1.1</ecNumber>
    </submittedName>
</protein>
<dbReference type="CDD" id="cd04861">
    <property type="entry name" value="LigD_Pol_like"/>
    <property type="match status" value="1"/>
</dbReference>
<reference evidence="3" key="1">
    <citation type="journal article" date="2019" name="Int. J. Syst. Evol. Microbiol.">
        <title>The Global Catalogue of Microorganisms (GCM) 10K type strain sequencing project: providing services to taxonomists for standard genome sequencing and annotation.</title>
        <authorList>
            <consortium name="The Broad Institute Genomics Platform"/>
            <consortium name="The Broad Institute Genome Sequencing Center for Infectious Disease"/>
            <person name="Wu L."/>
            <person name="Ma J."/>
        </authorList>
    </citation>
    <scope>NUCLEOTIDE SEQUENCE [LARGE SCALE GENOMIC DNA]</scope>
    <source>
        <strain evidence="3">WLHS5</strain>
    </source>
</reference>
<name>A0ABW2LRT6_9PSEU</name>
<dbReference type="EMBL" id="JBHTCJ010000012">
    <property type="protein sequence ID" value="MFC7343965.1"/>
    <property type="molecule type" value="Genomic_DNA"/>
</dbReference>
<evidence type="ECO:0000313" key="3">
    <source>
        <dbReference type="Proteomes" id="UP001596504"/>
    </source>
</evidence>
<dbReference type="InterPro" id="IPR052171">
    <property type="entry name" value="NHEJ_LigD"/>
</dbReference>
<feature type="domain" description="DNA ligase D polymerase" evidence="1">
    <location>
        <begin position="30"/>
        <end position="280"/>
    </location>
</feature>
<dbReference type="PANTHER" id="PTHR42705">
    <property type="entry name" value="BIFUNCTIONAL NON-HOMOLOGOUS END JOINING PROTEIN LIGD"/>
    <property type="match status" value="1"/>
</dbReference>
<organism evidence="2 3">
    <name type="scientific">Saccharopolyspora griseoalba</name>
    <dbReference type="NCBI Taxonomy" id="1431848"/>
    <lineage>
        <taxon>Bacteria</taxon>
        <taxon>Bacillati</taxon>
        <taxon>Actinomycetota</taxon>
        <taxon>Actinomycetes</taxon>
        <taxon>Pseudonocardiales</taxon>
        <taxon>Pseudonocardiaceae</taxon>
        <taxon>Saccharopolyspora</taxon>
    </lineage>
</organism>
<dbReference type="Pfam" id="PF21686">
    <property type="entry name" value="LigD_Prim-Pol"/>
    <property type="match status" value="1"/>
</dbReference>
<sequence>MSTETLRAGGRSIEISNADKVLFPDDGIAKYELARYYQQVAPAVIRYTRGRPLAMERYPDGIGGEAVFQKNVPGHFPDWVNRVEVPKKEGGVTEHAVCDDAATLVYLADQACVTPHAWLSRTDALERPDRLVLDLDPPERDLDLLRSAAREVRAALEELGLVPFLLATGSRGYHVVAPLRRQHTFDQTRDFARRLATALAERRPHDLTTEQRKDERGDRIFLDYLRNAYAQTAVVPYAVRAKPGATVATPLAWDELETTDPWHHTIESALDRLDRQGDRWSDFHNRARSLRKPEQRLQQLHPDT</sequence>
<dbReference type="InterPro" id="IPR014145">
    <property type="entry name" value="LigD_pol_dom"/>
</dbReference>
<dbReference type="GO" id="GO:0003910">
    <property type="term" value="F:DNA ligase (ATP) activity"/>
    <property type="evidence" value="ECO:0007669"/>
    <property type="project" value="UniProtKB-EC"/>
</dbReference>